<sequence length="305" mass="35489">MKLFLKNIFLFCLVSLLFGEIVCRFSYVTSDIPSRIIDKNNIQKYNPNQTGKWIGNSHSWHINKDGWPGSLPKSRKNLITIIGDSYVENFMNPDSCRQSVFLKKMLPTYNFYEASRSGVSFIEAMSIASVLDSLQPLQQLIYIHDADLLESVVQIKKMPDITQYDSENIKIIPGILKSPGLKKILYNWKLIYYLYTNYSFGIKHKNDAKPKKENIKNKSLTLKDREELKKLLSYVNRTFNKSNISLVYRPNGNPEILKLLTNFDFKIILLVDHKEKEWSFEHDPHWTCTGHEEAAEQVSLKLSRK</sequence>
<name>A0A1N6VHX0_9FLAO</name>
<dbReference type="OrthoDB" id="1420375at2"/>
<dbReference type="AlphaFoldDB" id="A0A1N6VHX0"/>
<keyword evidence="2" id="KW-1185">Reference proteome</keyword>
<accession>A0A1N6VHX0</accession>
<dbReference type="STRING" id="228959.SAMN05421797_103139"/>
<organism evidence="1 2">
    <name type="scientific">Maribacter ulvicola</name>
    <dbReference type="NCBI Taxonomy" id="228959"/>
    <lineage>
        <taxon>Bacteria</taxon>
        <taxon>Pseudomonadati</taxon>
        <taxon>Bacteroidota</taxon>
        <taxon>Flavobacteriia</taxon>
        <taxon>Flavobacteriales</taxon>
        <taxon>Flavobacteriaceae</taxon>
        <taxon>Maribacter</taxon>
    </lineage>
</organism>
<gene>
    <name evidence="1" type="ORF">SAMN05421797_103139</name>
</gene>
<dbReference type="Proteomes" id="UP000186953">
    <property type="component" value="Unassembled WGS sequence"/>
</dbReference>
<protein>
    <recommendedName>
        <fullName evidence="3">SGNH/GDSL hydrolase family protein</fullName>
    </recommendedName>
</protein>
<dbReference type="EMBL" id="FTMA01000003">
    <property type="protein sequence ID" value="SIQ77483.1"/>
    <property type="molecule type" value="Genomic_DNA"/>
</dbReference>
<evidence type="ECO:0000313" key="1">
    <source>
        <dbReference type="EMBL" id="SIQ77483.1"/>
    </source>
</evidence>
<evidence type="ECO:0000313" key="2">
    <source>
        <dbReference type="Proteomes" id="UP000186953"/>
    </source>
</evidence>
<reference evidence="2" key="1">
    <citation type="submission" date="2017-01" db="EMBL/GenBank/DDBJ databases">
        <authorList>
            <person name="Varghese N."/>
            <person name="Submissions S."/>
        </authorList>
    </citation>
    <scope>NUCLEOTIDE SEQUENCE [LARGE SCALE GENOMIC DNA]</scope>
    <source>
        <strain evidence="2">DSM 15366</strain>
    </source>
</reference>
<evidence type="ECO:0008006" key="3">
    <source>
        <dbReference type="Google" id="ProtNLM"/>
    </source>
</evidence>
<dbReference type="RefSeq" id="WP_076548530.1">
    <property type="nucleotide sequence ID" value="NZ_FTMA01000003.1"/>
</dbReference>
<proteinExistence type="predicted"/>